<protein>
    <submittedName>
        <fullName evidence="2">Uncharacterized protein</fullName>
    </submittedName>
</protein>
<dbReference type="Proteomes" id="UP000479000">
    <property type="component" value="Unassembled WGS sequence"/>
</dbReference>
<gene>
    <name evidence="2" type="ORF">NTEN_LOCUS11458</name>
</gene>
<proteinExistence type="predicted"/>
<feature type="non-terminal residue" evidence="2">
    <location>
        <position position="128"/>
    </location>
</feature>
<evidence type="ECO:0000313" key="2">
    <source>
        <dbReference type="EMBL" id="CAB0005981.1"/>
    </source>
</evidence>
<name>A0A6H5GTN1_9HEMI</name>
<feature type="compositionally biased region" description="Polar residues" evidence="1">
    <location>
        <begin position="33"/>
        <end position="42"/>
    </location>
</feature>
<feature type="compositionally biased region" description="Basic and acidic residues" evidence="1">
    <location>
        <begin position="1"/>
        <end position="32"/>
    </location>
</feature>
<organism evidence="2 3">
    <name type="scientific">Nesidiocoris tenuis</name>
    <dbReference type="NCBI Taxonomy" id="355587"/>
    <lineage>
        <taxon>Eukaryota</taxon>
        <taxon>Metazoa</taxon>
        <taxon>Ecdysozoa</taxon>
        <taxon>Arthropoda</taxon>
        <taxon>Hexapoda</taxon>
        <taxon>Insecta</taxon>
        <taxon>Pterygota</taxon>
        <taxon>Neoptera</taxon>
        <taxon>Paraneoptera</taxon>
        <taxon>Hemiptera</taxon>
        <taxon>Heteroptera</taxon>
        <taxon>Panheteroptera</taxon>
        <taxon>Cimicomorpha</taxon>
        <taxon>Miridae</taxon>
        <taxon>Dicyphina</taxon>
        <taxon>Nesidiocoris</taxon>
    </lineage>
</organism>
<evidence type="ECO:0000256" key="1">
    <source>
        <dbReference type="SAM" id="MobiDB-lite"/>
    </source>
</evidence>
<dbReference type="AlphaFoldDB" id="A0A6H5GTN1"/>
<dbReference type="EMBL" id="CADCXU010017057">
    <property type="protein sequence ID" value="CAB0005981.1"/>
    <property type="molecule type" value="Genomic_DNA"/>
</dbReference>
<accession>A0A6H5GTN1</accession>
<feature type="region of interest" description="Disordered" evidence="1">
    <location>
        <begin position="1"/>
        <end position="59"/>
    </location>
</feature>
<evidence type="ECO:0000313" key="3">
    <source>
        <dbReference type="Proteomes" id="UP000479000"/>
    </source>
</evidence>
<reference evidence="2 3" key="1">
    <citation type="submission" date="2020-02" db="EMBL/GenBank/DDBJ databases">
        <authorList>
            <person name="Ferguson B K."/>
        </authorList>
    </citation>
    <scope>NUCLEOTIDE SEQUENCE [LARGE SCALE GENOMIC DNA]</scope>
</reference>
<keyword evidence="3" id="KW-1185">Reference proteome</keyword>
<sequence length="128" mass="14629">MRTETGRGQNERDGKGWKYRGREECRTSRATESRPINSSHYISTRPHLPSERRGLVGSNPLLETTPCTGRRCTLPASPDALVHFPLHFGTRKRKFSSELGKGPNRVRKQLEISMRLSWRVSTVNLQNL</sequence>